<dbReference type="InterPro" id="IPR050971">
    <property type="entry name" value="Cadherin-domain_protein"/>
</dbReference>
<evidence type="ECO:0000256" key="7">
    <source>
        <dbReference type="ARBA" id="ARBA00023136"/>
    </source>
</evidence>
<dbReference type="GO" id="GO:0007155">
    <property type="term" value="P:cell adhesion"/>
    <property type="evidence" value="ECO:0007669"/>
    <property type="project" value="UniProtKB-KW"/>
</dbReference>
<keyword evidence="4 8" id="KW-0106">Calcium</keyword>
<dbReference type="AlphaFoldDB" id="A0ABD0YTV5"/>
<keyword evidence="7" id="KW-0472">Membrane</keyword>
<dbReference type="CDD" id="cd11304">
    <property type="entry name" value="Cadherin_repeat"/>
    <property type="match status" value="2"/>
</dbReference>
<gene>
    <name evidence="10" type="ORF">AAG570_006399</name>
</gene>
<protein>
    <recommendedName>
        <fullName evidence="9">Cadherin domain-containing protein</fullName>
    </recommendedName>
</protein>
<keyword evidence="11" id="KW-1185">Reference proteome</keyword>
<dbReference type="Pfam" id="PF00028">
    <property type="entry name" value="Cadherin"/>
    <property type="match status" value="2"/>
</dbReference>
<dbReference type="InterPro" id="IPR015919">
    <property type="entry name" value="Cadherin-like_sf"/>
</dbReference>
<evidence type="ECO:0000256" key="1">
    <source>
        <dbReference type="ARBA" id="ARBA00004370"/>
    </source>
</evidence>
<feature type="domain" description="Cadherin" evidence="9">
    <location>
        <begin position="73"/>
        <end position="181"/>
    </location>
</feature>
<dbReference type="SMART" id="SM00112">
    <property type="entry name" value="CA"/>
    <property type="match status" value="2"/>
</dbReference>
<reference evidence="10 11" key="1">
    <citation type="submission" date="2024-07" db="EMBL/GenBank/DDBJ databases">
        <title>Chromosome-level genome assembly of the water stick insect Ranatra chinensis (Heteroptera: Nepidae).</title>
        <authorList>
            <person name="Liu X."/>
        </authorList>
    </citation>
    <scope>NUCLEOTIDE SEQUENCE [LARGE SCALE GENOMIC DNA]</scope>
    <source>
        <strain evidence="10">Cailab_2021Rc</strain>
        <tissue evidence="10">Muscle</tissue>
    </source>
</reference>
<dbReference type="GO" id="GO:0016020">
    <property type="term" value="C:membrane"/>
    <property type="evidence" value="ECO:0007669"/>
    <property type="project" value="UniProtKB-SubCell"/>
</dbReference>
<dbReference type="InterPro" id="IPR002126">
    <property type="entry name" value="Cadherin-like_dom"/>
</dbReference>
<keyword evidence="6" id="KW-1133">Transmembrane helix</keyword>
<dbReference type="PANTHER" id="PTHR24025:SF22">
    <property type="entry name" value="CADHERIN DOMAIN-CONTAINING PROTEIN"/>
    <property type="match status" value="1"/>
</dbReference>
<keyword evidence="2" id="KW-0812">Transmembrane</keyword>
<dbReference type="SUPFAM" id="SSF49313">
    <property type="entry name" value="Cadherin-like"/>
    <property type="match status" value="3"/>
</dbReference>
<dbReference type="PROSITE" id="PS00232">
    <property type="entry name" value="CADHERIN_1"/>
    <property type="match status" value="1"/>
</dbReference>
<comment type="subcellular location">
    <subcellularLocation>
        <location evidence="1">Membrane</location>
    </subcellularLocation>
</comment>
<evidence type="ECO:0000313" key="11">
    <source>
        <dbReference type="Proteomes" id="UP001558652"/>
    </source>
</evidence>
<accession>A0ABD0YTV5</accession>
<dbReference type="PROSITE" id="PS50268">
    <property type="entry name" value="CADHERIN_2"/>
    <property type="match status" value="2"/>
</dbReference>
<organism evidence="10 11">
    <name type="scientific">Ranatra chinensis</name>
    <dbReference type="NCBI Taxonomy" id="642074"/>
    <lineage>
        <taxon>Eukaryota</taxon>
        <taxon>Metazoa</taxon>
        <taxon>Ecdysozoa</taxon>
        <taxon>Arthropoda</taxon>
        <taxon>Hexapoda</taxon>
        <taxon>Insecta</taxon>
        <taxon>Pterygota</taxon>
        <taxon>Neoptera</taxon>
        <taxon>Paraneoptera</taxon>
        <taxon>Hemiptera</taxon>
        <taxon>Heteroptera</taxon>
        <taxon>Panheteroptera</taxon>
        <taxon>Nepomorpha</taxon>
        <taxon>Nepidae</taxon>
        <taxon>Ranatrinae</taxon>
        <taxon>Ranatra</taxon>
    </lineage>
</organism>
<proteinExistence type="predicted"/>
<sequence>MVNYTLGEAAAAKLPQFMVKSVTGDVCIAASLDYETKPSYEFPVIATDRGGLSTTAMVKIQLTDVNDNWPVFYPREYNVSLREGGGGGGGSAVVVAVAATDRDSGRFGLVTYRIVAGNEAGLFRIDRDTGEISVARPDLLTNRTPLHHLNVSATDGGGLRALQDAEVFLSVTDPQSTPPHFQRTRYSLAVREDVPRNTIVGSVKATSSDSGRSSFE</sequence>
<dbReference type="Proteomes" id="UP001558652">
    <property type="component" value="Unassembled WGS sequence"/>
</dbReference>
<dbReference type="InterPro" id="IPR020894">
    <property type="entry name" value="Cadherin_CS"/>
</dbReference>
<dbReference type="GO" id="GO:0005509">
    <property type="term" value="F:calcium ion binding"/>
    <property type="evidence" value="ECO:0007669"/>
    <property type="project" value="UniProtKB-UniRule"/>
</dbReference>
<evidence type="ECO:0000313" key="10">
    <source>
        <dbReference type="EMBL" id="KAL1139415.1"/>
    </source>
</evidence>
<evidence type="ECO:0000256" key="6">
    <source>
        <dbReference type="ARBA" id="ARBA00022989"/>
    </source>
</evidence>
<name>A0ABD0YTV5_9HEMI</name>
<comment type="caution">
    <text evidence="10">The sequence shown here is derived from an EMBL/GenBank/DDBJ whole genome shotgun (WGS) entry which is preliminary data.</text>
</comment>
<dbReference type="EMBL" id="JBFDAA010000002">
    <property type="protein sequence ID" value="KAL1139415.1"/>
    <property type="molecule type" value="Genomic_DNA"/>
</dbReference>
<evidence type="ECO:0000256" key="8">
    <source>
        <dbReference type="PROSITE-ProRule" id="PRU00043"/>
    </source>
</evidence>
<feature type="domain" description="Cadherin" evidence="9">
    <location>
        <begin position="2"/>
        <end position="72"/>
    </location>
</feature>
<evidence type="ECO:0000256" key="3">
    <source>
        <dbReference type="ARBA" id="ARBA00022737"/>
    </source>
</evidence>
<dbReference type="PRINTS" id="PR00205">
    <property type="entry name" value="CADHERIN"/>
</dbReference>
<evidence type="ECO:0000256" key="5">
    <source>
        <dbReference type="ARBA" id="ARBA00022889"/>
    </source>
</evidence>
<evidence type="ECO:0000256" key="4">
    <source>
        <dbReference type="ARBA" id="ARBA00022837"/>
    </source>
</evidence>
<dbReference type="PANTHER" id="PTHR24025">
    <property type="entry name" value="DESMOGLEIN FAMILY MEMBER"/>
    <property type="match status" value="1"/>
</dbReference>
<keyword evidence="3" id="KW-0677">Repeat</keyword>
<evidence type="ECO:0000256" key="2">
    <source>
        <dbReference type="ARBA" id="ARBA00022692"/>
    </source>
</evidence>
<keyword evidence="5" id="KW-0130">Cell adhesion</keyword>
<dbReference type="Gene3D" id="2.60.40.60">
    <property type="entry name" value="Cadherins"/>
    <property type="match status" value="3"/>
</dbReference>
<evidence type="ECO:0000259" key="9">
    <source>
        <dbReference type="PROSITE" id="PS50268"/>
    </source>
</evidence>